<dbReference type="InterPro" id="IPR008331">
    <property type="entry name" value="Ferritin_DPS_dom"/>
</dbReference>
<dbReference type="GO" id="GO:0008199">
    <property type="term" value="F:ferric iron binding"/>
    <property type="evidence" value="ECO:0007669"/>
    <property type="project" value="InterPro"/>
</dbReference>
<dbReference type="KEGG" id="smax:FJR03_06130"/>
<evidence type="ECO:0000256" key="3">
    <source>
        <dbReference type="ARBA" id="ARBA00023004"/>
    </source>
</evidence>
<proteinExistence type="predicted"/>
<sequence>MAVRGNSIIKGVEIDEVIRLLNKAYADEWLAYYQYFIEAKVVKGIMKDAAIAELTQHATDELRHANMVADRILQLGGTPILNPKEWFTQTNCGYEEPKNFDVVAILDDSIKGEQCAISTYSNIAEIVKDKDIITYNMVNEILADEVEHEEDLQALHDDIADFIESIKSNMN</sequence>
<name>A0A7M1AV93_9BACT</name>
<dbReference type="AlphaFoldDB" id="A0A7M1AV93"/>
<feature type="binding site" evidence="4">
    <location>
        <position position="28"/>
    </location>
    <ligand>
        <name>Fe cation</name>
        <dbReference type="ChEBI" id="CHEBI:24875"/>
    </ligand>
</feature>
<dbReference type="PANTHER" id="PTHR30295:SF1">
    <property type="entry name" value="DNA PROTECTION DURING STARVATION PROTEIN"/>
    <property type="match status" value="1"/>
</dbReference>
<dbReference type="GO" id="GO:0005829">
    <property type="term" value="C:cytosol"/>
    <property type="evidence" value="ECO:0007669"/>
    <property type="project" value="TreeGrafter"/>
</dbReference>
<dbReference type="GO" id="GO:0004322">
    <property type="term" value="F:ferroxidase activity"/>
    <property type="evidence" value="ECO:0007669"/>
    <property type="project" value="TreeGrafter"/>
</dbReference>
<feature type="domain" description="Ferritin-like diiron" evidence="5">
    <location>
        <begin position="11"/>
        <end position="163"/>
    </location>
</feature>
<dbReference type="InterPro" id="IPR033921">
    <property type="entry name" value="DPSL_diiron-bd_dom"/>
</dbReference>
<dbReference type="InterPro" id="IPR012347">
    <property type="entry name" value="Ferritin-like"/>
</dbReference>
<dbReference type="SUPFAM" id="SSF47240">
    <property type="entry name" value="Ferritin-like"/>
    <property type="match status" value="1"/>
</dbReference>
<dbReference type="Proteomes" id="UP000593910">
    <property type="component" value="Chromosome"/>
</dbReference>
<dbReference type="InterPro" id="IPR009040">
    <property type="entry name" value="Ferritin-like_diiron"/>
</dbReference>
<accession>A0A7M1AV93</accession>
<dbReference type="EMBL" id="CP041165">
    <property type="protein sequence ID" value="QOP41340.1"/>
    <property type="molecule type" value="Genomic_DNA"/>
</dbReference>
<feature type="binding site" evidence="4">
    <location>
        <position position="64"/>
    </location>
    <ligand>
        <name>Fe cation</name>
        <dbReference type="ChEBI" id="CHEBI:24875"/>
    </ligand>
</feature>
<evidence type="ECO:0000259" key="5">
    <source>
        <dbReference type="PROSITE" id="PS50905"/>
    </source>
</evidence>
<comment type="subcellular location">
    <subcellularLocation>
        <location evidence="1">Cytoplasm</location>
    </subcellularLocation>
</comment>
<dbReference type="PIRSF" id="PIRSF018063">
    <property type="entry name" value="Ferrtn_UCP018063"/>
    <property type="match status" value="1"/>
</dbReference>
<reference evidence="6 7" key="1">
    <citation type="submission" date="2019-06" db="EMBL/GenBank/DDBJ databases">
        <title>Sulfurimonas gotlandica sp. nov., a chemoautotrophic and psychrotolerant epsilonproteobacterium isolated from a pelagic redoxcline, and an emended description of the genus Sulfurimonas.</title>
        <authorList>
            <person name="Wang S."/>
            <person name="Jiang L."/>
            <person name="Shao Z."/>
        </authorList>
    </citation>
    <scope>NUCLEOTIDE SEQUENCE [LARGE SCALE GENOMIC DNA]</scope>
    <source>
        <strain evidence="6 7">B2</strain>
    </source>
</reference>
<evidence type="ECO:0000256" key="4">
    <source>
        <dbReference type="PIRSR" id="PIRSR018063-50"/>
    </source>
</evidence>
<feature type="binding site" evidence="4">
    <location>
        <position position="148"/>
    </location>
    <ligand>
        <name>Fe cation</name>
        <dbReference type="ChEBI" id="CHEBI:24875"/>
    </ligand>
</feature>
<dbReference type="InterPro" id="IPR014490">
    <property type="entry name" value="Dps-like"/>
</dbReference>
<feature type="binding site" evidence="4">
    <location>
        <position position="145"/>
    </location>
    <ligand>
        <name>Fe cation</name>
        <dbReference type="ChEBI" id="CHEBI:24875"/>
    </ligand>
</feature>
<dbReference type="Gene3D" id="1.20.1260.10">
    <property type="match status" value="1"/>
</dbReference>
<dbReference type="InterPro" id="IPR009078">
    <property type="entry name" value="Ferritin-like_SF"/>
</dbReference>
<dbReference type="GO" id="GO:0006879">
    <property type="term" value="P:intracellular iron ion homeostasis"/>
    <property type="evidence" value="ECO:0007669"/>
    <property type="project" value="UniProtKB-KW"/>
</dbReference>
<evidence type="ECO:0000313" key="6">
    <source>
        <dbReference type="EMBL" id="QOP41340.1"/>
    </source>
</evidence>
<dbReference type="PANTHER" id="PTHR30295">
    <property type="entry name" value="BACTERIOFERRITIN"/>
    <property type="match status" value="1"/>
</dbReference>
<feature type="binding site" evidence="4">
    <location>
        <position position="113"/>
    </location>
    <ligand>
        <name>Fe cation</name>
        <dbReference type="ChEBI" id="CHEBI:24875"/>
    </ligand>
</feature>
<keyword evidence="3 4" id="KW-0408">Iron</keyword>
<dbReference type="RefSeq" id="WP_193112654.1">
    <property type="nucleotide sequence ID" value="NZ_CP041165.1"/>
</dbReference>
<dbReference type="GO" id="GO:0020037">
    <property type="term" value="F:heme binding"/>
    <property type="evidence" value="ECO:0007669"/>
    <property type="project" value="TreeGrafter"/>
</dbReference>
<keyword evidence="2" id="KW-0409">Iron storage</keyword>
<dbReference type="Pfam" id="PF00210">
    <property type="entry name" value="Ferritin"/>
    <property type="match status" value="1"/>
</dbReference>
<dbReference type="CDD" id="cd01052">
    <property type="entry name" value="DPSL"/>
    <property type="match status" value="1"/>
</dbReference>
<evidence type="ECO:0000256" key="2">
    <source>
        <dbReference type="ARBA" id="ARBA00022434"/>
    </source>
</evidence>
<gene>
    <name evidence="6" type="ORF">FJR03_06130</name>
</gene>
<evidence type="ECO:0000256" key="1">
    <source>
        <dbReference type="ARBA" id="ARBA00004496"/>
    </source>
</evidence>
<keyword evidence="4" id="KW-0479">Metal-binding</keyword>
<dbReference type="PROSITE" id="PS50905">
    <property type="entry name" value="FERRITIN_LIKE"/>
    <property type="match status" value="1"/>
</dbReference>
<evidence type="ECO:0000313" key="7">
    <source>
        <dbReference type="Proteomes" id="UP000593910"/>
    </source>
</evidence>
<protein>
    <submittedName>
        <fullName evidence="6">Ferritin</fullName>
    </submittedName>
</protein>
<organism evidence="6 7">
    <name type="scientific">Sulfurimonas marina</name>
    <dbReference type="NCBI Taxonomy" id="2590551"/>
    <lineage>
        <taxon>Bacteria</taxon>
        <taxon>Pseudomonadati</taxon>
        <taxon>Campylobacterota</taxon>
        <taxon>Epsilonproteobacteria</taxon>
        <taxon>Campylobacterales</taxon>
        <taxon>Sulfurimonadaceae</taxon>
        <taxon>Sulfurimonas</taxon>
    </lineage>
</organism>
<keyword evidence="7" id="KW-1185">Reference proteome</keyword>